<evidence type="ECO:0000313" key="1">
    <source>
        <dbReference type="EMBL" id="MCL1144163.1"/>
    </source>
</evidence>
<comment type="caution">
    <text evidence="1">The sequence shown here is derived from an EMBL/GenBank/DDBJ whole genome shotgun (WGS) entry which is preliminary data.</text>
</comment>
<dbReference type="AlphaFoldDB" id="A0A9X1ZU59"/>
<sequence length="268" mass="29286">MNEGKLEKVFITCGEDVSVAMARFASKWDKGYVTHIEATPTKSFFEEIALNTSRDKAFFILVDANAESLSQAQDLISNTWVGGQSEVICFTSNKFSTDPDNIHSQLELNSQQRMQIFSIVSFEPVISAYGHVMTGLSISCIGFDDIYSILNTGTTVKMHEVACDNLKESPFSLYTGYEKLISEGKQDALTLTGVVVVLIGDISDQNLMEATNACCLVLRGLVHNEDVNLHTSFQSGAKSKVLLCGVLKEATGTKLFNEGKGLPGFLKL</sequence>
<gene>
    <name evidence="1" type="ORF">L2672_15910</name>
</gene>
<proteinExistence type="predicted"/>
<evidence type="ECO:0000313" key="2">
    <source>
        <dbReference type="Proteomes" id="UP001139333"/>
    </source>
</evidence>
<name>A0A9X1ZU59_9GAMM</name>
<dbReference type="EMBL" id="JAKIKP010000016">
    <property type="protein sequence ID" value="MCL1144163.1"/>
    <property type="molecule type" value="Genomic_DNA"/>
</dbReference>
<dbReference type="Proteomes" id="UP001139333">
    <property type="component" value="Unassembled WGS sequence"/>
</dbReference>
<dbReference type="RefSeq" id="WP_248996831.1">
    <property type="nucleotide sequence ID" value="NZ_JAKIKP010000016.1"/>
</dbReference>
<reference evidence="1" key="1">
    <citation type="submission" date="2022-01" db="EMBL/GenBank/DDBJ databases">
        <title>Whole genome-based taxonomy of the Shewanellaceae.</title>
        <authorList>
            <person name="Martin-Rodriguez A.J."/>
        </authorList>
    </citation>
    <scope>NUCLEOTIDE SEQUENCE</scope>
    <source>
        <strain evidence="1">DSM 16422</strain>
    </source>
</reference>
<organism evidence="1 2">
    <name type="scientific">Shewanella gaetbuli</name>
    <dbReference type="NCBI Taxonomy" id="220752"/>
    <lineage>
        <taxon>Bacteria</taxon>
        <taxon>Pseudomonadati</taxon>
        <taxon>Pseudomonadota</taxon>
        <taxon>Gammaproteobacteria</taxon>
        <taxon>Alteromonadales</taxon>
        <taxon>Shewanellaceae</taxon>
        <taxon>Shewanella</taxon>
    </lineage>
</organism>
<protein>
    <submittedName>
        <fullName evidence="1">Uncharacterized protein</fullName>
    </submittedName>
</protein>
<accession>A0A9X1ZU59</accession>
<keyword evidence="2" id="KW-1185">Reference proteome</keyword>